<dbReference type="InterPro" id="IPR035680">
    <property type="entry name" value="Clx_II_MBL"/>
</dbReference>
<feature type="binding site" evidence="7">
    <location>
        <position position="128"/>
    </location>
    <ligand>
        <name>Zn(2+)</name>
        <dbReference type="ChEBI" id="CHEBI:29105"/>
        <label>2</label>
    </ligand>
</feature>
<dbReference type="GO" id="GO:0019243">
    <property type="term" value="P:methylglyoxal catabolic process to D-lactate via S-lactoyl-glutathione"/>
    <property type="evidence" value="ECO:0007669"/>
    <property type="project" value="UniProtKB-UniRule"/>
</dbReference>
<comment type="caution">
    <text evidence="10">The sequence shown here is derived from an EMBL/GenBank/DDBJ whole genome shotgun (WGS) entry which is preliminary data.</text>
</comment>
<dbReference type="Pfam" id="PF16123">
    <property type="entry name" value="HAGH_C"/>
    <property type="match status" value="1"/>
</dbReference>
<dbReference type="CDD" id="cd07723">
    <property type="entry name" value="hydroxyacylglutathione_hydrolase_MBL-fold"/>
    <property type="match status" value="1"/>
</dbReference>
<dbReference type="Proteomes" id="UP000275012">
    <property type="component" value="Unassembled WGS sequence"/>
</dbReference>
<comment type="function">
    <text evidence="7">Thiolesterase that catalyzes the hydrolysis of S-D-lactoyl-glutathione to form glutathione and D-lactic acid.</text>
</comment>
<keyword evidence="11" id="KW-1185">Reference proteome</keyword>
<dbReference type="InterPro" id="IPR050110">
    <property type="entry name" value="Glyoxalase_II_hydrolase"/>
</dbReference>
<comment type="catalytic activity">
    <reaction evidence="1 7">
        <text>an S-(2-hydroxyacyl)glutathione + H2O = a 2-hydroxy carboxylate + glutathione + H(+)</text>
        <dbReference type="Rhea" id="RHEA:21864"/>
        <dbReference type="ChEBI" id="CHEBI:15377"/>
        <dbReference type="ChEBI" id="CHEBI:15378"/>
        <dbReference type="ChEBI" id="CHEBI:57925"/>
        <dbReference type="ChEBI" id="CHEBI:58896"/>
        <dbReference type="ChEBI" id="CHEBI:71261"/>
        <dbReference type="EC" id="3.1.2.6"/>
    </reaction>
</comment>
<feature type="binding site" evidence="7">
    <location>
        <position position="198"/>
    </location>
    <ligand>
        <name>Zn(2+)</name>
        <dbReference type="ChEBI" id="CHEBI:29105"/>
        <label>1</label>
    </ligand>
</feature>
<dbReference type="GO" id="GO:0046872">
    <property type="term" value="F:metal ion binding"/>
    <property type="evidence" value="ECO:0007669"/>
    <property type="project" value="UniProtKB-KW"/>
</dbReference>
<keyword evidence="6 7" id="KW-0862">Zinc</keyword>
<evidence type="ECO:0000256" key="2">
    <source>
        <dbReference type="ARBA" id="ARBA00004963"/>
    </source>
</evidence>
<dbReference type="GO" id="GO:0004416">
    <property type="term" value="F:hydroxyacylglutathione hydrolase activity"/>
    <property type="evidence" value="ECO:0007669"/>
    <property type="project" value="UniProtKB-UniRule"/>
</dbReference>
<evidence type="ECO:0000256" key="1">
    <source>
        <dbReference type="ARBA" id="ARBA00001623"/>
    </source>
</evidence>
<evidence type="ECO:0000256" key="4">
    <source>
        <dbReference type="ARBA" id="ARBA00022723"/>
    </source>
</evidence>
<organism evidence="10 11">
    <name type="scientific">Solilutibacter pythonis</name>
    <dbReference type="NCBI Taxonomy" id="2483112"/>
    <lineage>
        <taxon>Bacteria</taxon>
        <taxon>Pseudomonadati</taxon>
        <taxon>Pseudomonadota</taxon>
        <taxon>Gammaproteobacteria</taxon>
        <taxon>Lysobacterales</taxon>
        <taxon>Lysobacteraceae</taxon>
        <taxon>Solilutibacter</taxon>
    </lineage>
</organism>
<evidence type="ECO:0000313" key="11">
    <source>
        <dbReference type="Proteomes" id="UP000275012"/>
    </source>
</evidence>
<feature type="domain" description="Metallo-beta-lactamase" evidence="9">
    <location>
        <begin position="84"/>
        <end position="236"/>
    </location>
</feature>
<reference evidence="10 11" key="1">
    <citation type="submission" date="2018-10" db="EMBL/GenBank/DDBJ databases">
        <title>Proposal of Lysobacter pythonis sp. nov. isolated from royal pythons (Python regius).</title>
        <authorList>
            <person name="Hans-Juergen B."/>
            <person name="Huptas C."/>
            <person name="Sandra B."/>
            <person name="Igor L."/>
            <person name="Joachim S."/>
            <person name="Siegfried S."/>
            <person name="Mareike W."/>
            <person name="Peter K."/>
        </authorList>
    </citation>
    <scope>NUCLEOTIDE SEQUENCE [LARGE SCALE GENOMIC DNA]</scope>
    <source>
        <strain evidence="10 11">4284/11</strain>
    </source>
</reference>
<dbReference type="EC" id="3.1.2.6" evidence="7"/>
<comment type="cofactor">
    <cofactor evidence="7">
        <name>Zn(2+)</name>
        <dbReference type="ChEBI" id="CHEBI:29105"/>
    </cofactor>
    <text evidence="7">Binds 2 Zn(2+) ions per subunit.</text>
</comment>
<dbReference type="EMBL" id="RFLY01000001">
    <property type="protein sequence ID" value="RMH94754.1"/>
    <property type="molecule type" value="Genomic_DNA"/>
</dbReference>
<evidence type="ECO:0000256" key="8">
    <source>
        <dbReference type="SAM" id="MobiDB-lite"/>
    </source>
</evidence>
<comment type="subunit">
    <text evidence="7">Monomer.</text>
</comment>
<evidence type="ECO:0000256" key="3">
    <source>
        <dbReference type="ARBA" id="ARBA00006759"/>
    </source>
</evidence>
<dbReference type="PANTHER" id="PTHR43705:SF1">
    <property type="entry name" value="HYDROXYACYLGLUTATHIONE HYDROLASE GLOB"/>
    <property type="match status" value="1"/>
</dbReference>
<accession>A0A3M2I8X0</accession>
<dbReference type="Gene3D" id="3.60.15.10">
    <property type="entry name" value="Ribonuclease Z/Hydroxyacylglutathione hydrolase-like"/>
    <property type="match status" value="1"/>
</dbReference>
<dbReference type="OrthoDB" id="9802248at2"/>
<dbReference type="AlphaFoldDB" id="A0A3M2I8X0"/>
<keyword evidence="5 7" id="KW-0378">Hydrolase</keyword>
<feature type="binding site" evidence="7">
    <location>
        <position position="126"/>
    </location>
    <ligand>
        <name>Zn(2+)</name>
        <dbReference type="ChEBI" id="CHEBI:29105"/>
        <label>1</label>
    </ligand>
</feature>
<dbReference type="HAMAP" id="MF_01374">
    <property type="entry name" value="Glyoxalase_2"/>
    <property type="match status" value="1"/>
</dbReference>
<feature type="binding site" evidence="7">
    <location>
        <position position="181"/>
    </location>
    <ligand>
        <name>Zn(2+)</name>
        <dbReference type="ChEBI" id="CHEBI:29105"/>
        <label>1</label>
    </ligand>
</feature>
<comment type="pathway">
    <text evidence="2 7">Secondary metabolite metabolism; methylglyoxal degradation; (R)-lactate from methylglyoxal: step 2/2.</text>
</comment>
<dbReference type="SMART" id="SM00849">
    <property type="entry name" value="Lactamase_B"/>
    <property type="match status" value="1"/>
</dbReference>
<evidence type="ECO:0000256" key="7">
    <source>
        <dbReference type="HAMAP-Rule" id="MF_01374"/>
    </source>
</evidence>
<proteinExistence type="inferred from homology"/>
<feature type="binding site" evidence="7">
    <location>
        <position position="236"/>
    </location>
    <ligand>
        <name>Zn(2+)</name>
        <dbReference type="ChEBI" id="CHEBI:29105"/>
        <label>2</label>
    </ligand>
</feature>
<gene>
    <name evidence="7 10" type="primary">gloB</name>
    <name evidence="10" type="ORF">EBB59_00155</name>
</gene>
<dbReference type="InterPro" id="IPR001279">
    <property type="entry name" value="Metallo-B-lactamas"/>
</dbReference>
<feature type="binding site" evidence="7">
    <location>
        <position position="198"/>
    </location>
    <ligand>
        <name>Zn(2+)</name>
        <dbReference type="ChEBI" id="CHEBI:29105"/>
        <label>2</label>
    </ligand>
</feature>
<sequence length="326" mass="35508">MCDETRTPHRREHQPRQAWARPQRLVQPRPFAVEDGTTGAPDIPVRVLFGLTRGSEHRHRPPFYVAAPSHQTLILPPPLPFFEDNYLWWLPGTPGPLLVDPGDAAPALARFGETPALSAILLTHHHSDHIGGVAALLERWPGTPVIAPRDERIVLANRQVGDGERIEVGGHAFTVMAVPGHTRSHLAYHGDGFVFCGDALFSLGCGRMFEGDAPTMLASLDRLAALPDQTAVCCAHEYTLANAAFAEAVMADSPALAERTQEARAQRRAGHPSLPSTIASERACNPFLRVDAPEVRAALARRLGAAPGTRADSFAALRRWKDEFRA</sequence>
<feature type="region of interest" description="Disordered" evidence="8">
    <location>
        <begin position="1"/>
        <end position="20"/>
    </location>
</feature>
<dbReference type="PANTHER" id="PTHR43705">
    <property type="entry name" value="HYDROXYACYLGLUTATHIONE HYDROLASE"/>
    <property type="match status" value="1"/>
</dbReference>
<dbReference type="Pfam" id="PF00753">
    <property type="entry name" value="Lactamase_B"/>
    <property type="match status" value="1"/>
</dbReference>
<dbReference type="NCBIfam" id="TIGR03413">
    <property type="entry name" value="GSH_gloB"/>
    <property type="match status" value="1"/>
</dbReference>
<dbReference type="InterPro" id="IPR036866">
    <property type="entry name" value="RibonucZ/Hydroxyglut_hydro"/>
</dbReference>
<dbReference type="SUPFAM" id="SSF56281">
    <property type="entry name" value="Metallo-hydrolase/oxidoreductase"/>
    <property type="match status" value="1"/>
</dbReference>
<protein>
    <recommendedName>
        <fullName evidence="7">Hydroxyacylglutathione hydrolase</fullName>
        <ecNumber evidence="7">3.1.2.6</ecNumber>
    </recommendedName>
    <alternativeName>
        <fullName evidence="7">Glyoxalase II</fullName>
        <shortName evidence="7">Glx II</shortName>
    </alternativeName>
</protein>
<comment type="similarity">
    <text evidence="3 7">Belongs to the metallo-beta-lactamase superfamily. Glyoxalase II family.</text>
</comment>
<feature type="binding site" evidence="7">
    <location>
        <position position="124"/>
    </location>
    <ligand>
        <name>Zn(2+)</name>
        <dbReference type="ChEBI" id="CHEBI:29105"/>
        <label>1</label>
    </ligand>
</feature>
<dbReference type="UniPathway" id="UPA00619">
    <property type="reaction ID" value="UER00676"/>
</dbReference>
<dbReference type="InterPro" id="IPR017782">
    <property type="entry name" value="Hydroxyacylglutathione_Hdrlase"/>
</dbReference>
<name>A0A3M2I8X0_9GAMM</name>
<evidence type="ECO:0000313" key="10">
    <source>
        <dbReference type="EMBL" id="RMH94754.1"/>
    </source>
</evidence>
<feature type="binding site" evidence="7">
    <location>
        <position position="129"/>
    </location>
    <ligand>
        <name>Zn(2+)</name>
        <dbReference type="ChEBI" id="CHEBI:29105"/>
        <label>2</label>
    </ligand>
</feature>
<keyword evidence="4 7" id="KW-0479">Metal-binding</keyword>
<evidence type="ECO:0000259" key="9">
    <source>
        <dbReference type="SMART" id="SM00849"/>
    </source>
</evidence>
<evidence type="ECO:0000256" key="6">
    <source>
        <dbReference type="ARBA" id="ARBA00022833"/>
    </source>
</evidence>
<evidence type="ECO:0000256" key="5">
    <source>
        <dbReference type="ARBA" id="ARBA00022801"/>
    </source>
</evidence>
<dbReference type="InterPro" id="IPR032282">
    <property type="entry name" value="HAGH_C"/>
</dbReference>